<evidence type="ECO:0000256" key="1">
    <source>
        <dbReference type="ARBA" id="ARBA00007637"/>
    </source>
</evidence>
<sequence>MTERILITGAGGRIGTLLRPRMARPGRVLRLHDLVPLTPGEDEEAVTGDVTDPAAMAEAADGADAVVHLAGRSSEGVWDDVLHTNVHGGYVVLEAARRAGARRVVLASSNHAVGFHPRSGGAAPDHLFPRPDTFYGVSKAALESLGSLYADRYGMDVVCLRIGYCGPRPLGRHGLGTWLSPGDCARLVEACLSAPEPGFRVVWGVSDNTRRWWSLEAARSLGYEPEDDAEVFAADWEGEAPAEDLDPERPTVGGLFCDPELDVDRLERRAED</sequence>
<evidence type="ECO:0000313" key="6">
    <source>
        <dbReference type="Proteomes" id="UP000295281"/>
    </source>
</evidence>
<name>A0A4R6UMZ6_9ACTN</name>
<dbReference type="Proteomes" id="UP000295281">
    <property type="component" value="Unassembled WGS sequence"/>
</dbReference>
<dbReference type="Pfam" id="PF01370">
    <property type="entry name" value="Epimerase"/>
    <property type="match status" value="1"/>
</dbReference>
<proteinExistence type="inferred from homology"/>
<evidence type="ECO:0000313" key="5">
    <source>
        <dbReference type="EMBL" id="TDQ48490.1"/>
    </source>
</evidence>
<dbReference type="PANTHER" id="PTHR43103">
    <property type="entry name" value="NUCLEOSIDE-DIPHOSPHATE-SUGAR EPIMERASE"/>
    <property type="match status" value="1"/>
</dbReference>
<keyword evidence="3" id="KW-0520">NAD</keyword>
<feature type="domain" description="NAD-dependent epimerase/dehydratase" evidence="4">
    <location>
        <begin position="5"/>
        <end position="163"/>
    </location>
</feature>
<dbReference type="OrthoDB" id="8770295at2"/>
<dbReference type="PROSITE" id="PS00061">
    <property type="entry name" value="ADH_SHORT"/>
    <property type="match status" value="1"/>
</dbReference>
<comment type="caution">
    <text evidence="5">The sequence shown here is derived from an EMBL/GenBank/DDBJ whole genome shotgun (WGS) entry which is preliminary data.</text>
</comment>
<dbReference type="InterPro" id="IPR001509">
    <property type="entry name" value="Epimerase_deHydtase"/>
</dbReference>
<reference evidence="5 6" key="1">
    <citation type="submission" date="2019-03" db="EMBL/GenBank/DDBJ databases">
        <title>Genomic Encyclopedia of Type Strains, Phase IV (KMG-IV): sequencing the most valuable type-strain genomes for metagenomic binning, comparative biology and taxonomic classification.</title>
        <authorList>
            <person name="Goeker M."/>
        </authorList>
    </citation>
    <scope>NUCLEOTIDE SEQUENCE [LARGE SCALE GENOMIC DNA]</scope>
    <source>
        <strain evidence="5 6">DSM 46770</strain>
    </source>
</reference>
<dbReference type="SUPFAM" id="SSF51735">
    <property type="entry name" value="NAD(P)-binding Rossmann-fold domains"/>
    <property type="match status" value="1"/>
</dbReference>
<evidence type="ECO:0000256" key="2">
    <source>
        <dbReference type="ARBA" id="ARBA00023002"/>
    </source>
</evidence>
<comment type="similarity">
    <text evidence="1">Belongs to the NAD(P)-dependent epimerase/dehydratase family.</text>
</comment>
<dbReference type="EMBL" id="SNYN01000018">
    <property type="protein sequence ID" value="TDQ48490.1"/>
    <property type="molecule type" value="Genomic_DNA"/>
</dbReference>
<accession>A0A4R6UMZ6</accession>
<keyword evidence="2" id="KW-0560">Oxidoreductase</keyword>
<dbReference type="PANTHER" id="PTHR43103:SF5">
    <property type="entry name" value="4-EPIMERASE, PUTATIVE (AFU_ORTHOLOGUE AFUA_7G00360)-RELATED"/>
    <property type="match status" value="1"/>
</dbReference>
<dbReference type="InterPro" id="IPR020904">
    <property type="entry name" value="Sc_DH/Rdtase_CS"/>
</dbReference>
<dbReference type="RefSeq" id="WP_133742672.1">
    <property type="nucleotide sequence ID" value="NZ_SNYN01000018.1"/>
</dbReference>
<dbReference type="GO" id="GO:0016491">
    <property type="term" value="F:oxidoreductase activity"/>
    <property type="evidence" value="ECO:0007669"/>
    <property type="project" value="UniProtKB-KW"/>
</dbReference>
<organism evidence="5 6">
    <name type="scientific">Actinorugispora endophytica</name>
    <dbReference type="NCBI Taxonomy" id="1605990"/>
    <lineage>
        <taxon>Bacteria</taxon>
        <taxon>Bacillati</taxon>
        <taxon>Actinomycetota</taxon>
        <taxon>Actinomycetes</taxon>
        <taxon>Streptosporangiales</taxon>
        <taxon>Nocardiopsidaceae</taxon>
        <taxon>Actinorugispora</taxon>
    </lineage>
</organism>
<dbReference type="InterPro" id="IPR036291">
    <property type="entry name" value="NAD(P)-bd_dom_sf"/>
</dbReference>
<evidence type="ECO:0000259" key="4">
    <source>
        <dbReference type="Pfam" id="PF01370"/>
    </source>
</evidence>
<evidence type="ECO:0000256" key="3">
    <source>
        <dbReference type="ARBA" id="ARBA00023027"/>
    </source>
</evidence>
<keyword evidence="6" id="KW-1185">Reference proteome</keyword>
<dbReference type="Gene3D" id="3.40.50.720">
    <property type="entry name" value="NAD(P)-binding Rossmann-like Domain"/>
    <property type="match status" value="1"/>
</dbReference>
<dbReference type="AlphaFoldDB" id="A0A4R6UMZ6"/>
<gene>
    <name evidence="5" type="ORF">EV190_11826</name>
</gene>
<protein>
    <submittedName>
        <fullName evidence="5">NAD-dependent epimerase/dehydratase family protein</fullName>
    </submittedName>
</protein>